<keyword evidence="2" id="KW-1185">Reference proteome</keyword>
<gene>
    <name evidence="1" type="ORF">HMPREF1872_00924</name>
</gene>
<dbReference type="AlphaFoldDB" id="A0A133YAD2"/>
<dbReference type="STRING" id="1497955.HMPREF1872_00924"/>
<protein>
    <submittedName>
        <fullName evidence="1">Uncharacterized protein</fullName>
    </submittedName>
</protein>
<accession>A0A133YAD2</accession>
<name>A0A133YAD2_9FIRM</name>
<dbReference type="Proteomes" id="UP000070080">
    <property type="component" value="Unassembled WGS sequence"/>
</dbReference>
<proteinExistence type="predicted"/>
<sequence length="48" mass="5635">MGLSQKNEYTDAINARRYQYISRKRDEIIAYDIPLWNKPIMSVAEAAM</sequence>
<comment type="caution">
    <text evidence="1">The sequence shown here is derived from an EMBL/GenBank/DDBJ whole genome shotgun (WGS) entry which is preliminary data.</text>
</comment>
<dbReference type="EMBL" id="LSCV01000031">
    <property type="protein sequence ID" value="KXB40114.1"/>
    <property type="molecule type" value="Genomic_DNA"/>
</dbReference>
<organism evidence="1 2">
    <name type="scientific">Amygdalobacter nucleatus</name>
    <dbReference type="NCBI Taxonomy" id="3029274"/>
    <lineage>
        <taxon>Bacteria</taxon>
        <taxon>Bacillati</taxon>
        <taxon>Bacillota</taxon>
        <taxon>Clostridia</taxon>
        <taxon>Eubacteriales</taxon>
        <taxon>Oscillospiraceae</taxon>
        <taxon>Amygdalobacter</taxon>
    </lineage>
</organism>
<evidence type="ECO:0000313" key="1">
    <source>
        <dbReference type="EMBL" id="KXB40114.1"/>
    </source>
</evidence>
<reference evidence="2" key="1">
    <citation type="submission" date="2016-01" db="EMBL/GenBank/DDBJ databases">
        <authorList>
            <person name="Mitreva M."/>
            <person name="Pepin K.H."/>
            <person name="Mihindukulasuriya K.A."/>
            <person name="Fulton R."/>
            <person name="Fronick C."/>
            <person name="O'Laughlin M."/>
            <person name="Miner T."/>
            <person name="Herter B."/>
            <person name="Rosa B.A."/>
            <person name="Cordes M."/>
            <person name="Tomlinson C."/>
            <person name="Wollam A."/>
            <person name="Palsikar V.B."/>
            <person name="Mardis E.R."/>
            <person name="Wilson R.K."/>
        </authorList>
    </citation>
    <scope>NUCLEOTIDE SEQUENCE [LARGE SCALE GENOMIC DNA]</scope>
    <source>
        <strain evidence="2">KA00274</strain>
    </source>
</reference>
<evidence type="ECO:0000313" key="2">
    <source>
        <dbReference type="Proteomes" id="UP000070080"/>
    </source>
</evidence>